<proteinExistence type="predicted"/>
<protein>
    <recommendedName>
        <fullName evidence="1">Core shell protein Gag P30 domain-containing protein</fullName>
    </recommendedName>
</protein>
<name>A0A7J8HSF6_ROUAE</name>
<dbReference type="AlphaFoldDB" id="A0A7J8HSF6"/>
<dbReference type="Pfam" id="PF02093">
    <property type="entry name" value="Gag_p30"/>
    <property type="match status" value="1"/>
</dbReference>
<dbReference type="GO" id="GO:0019068">
    <property type="term" value="P:virion assembly"/>
    <property type="evidence" value="ECO:0007669"/>
    <property type="project" value="InterPro"/>
</dbReference>
<dbReference type="Proteomes" id="UP000593571">
    <property type="component" value="Unassembled WGS sequence"/>
</dbReference>
<evidence type="ECO:0000313" key="3">
    <source>
        <dbReference type="Proteomes" id="UP000593571"/>
    </source>
</evidence>
<dbReference type="PANTHER" id="PTHR33166">
    <property type="entry name" value="GAG_P30 DOMAIN-CONTAINING PROTEIN"/>
    <property type="match status" value="1"/>
</dbReference>
<organism evidence="2 3">
    <name type="scientific">Rousettus aegyptiacus</name>
    <name type="common">Egyptian fruit bat</name>
    <name type="synonym">Pteropus aegyptiacus</name>
    <dbReference type="NCBI Taxonomy" id="9407"/>
    <lineage>
        <taxon>Eukaryota</taxon>
        <taxon>Metazoa</taxon>
        <taxon>Chordata</taxon>
        <taxon>Craniata</taxon>
        <taxon>Vertebrata</taxon>
        <taxon>Euteleostomi</taxon>
        <taxon>Mammalia</taxon>
        <taxon>Eutheria</taxon>
        <taxon>Laurasiatheria</taxon>
        <taxon>Chiroptera</taxon>
        <taxon>Yinpterochiroptera</taxon>
        <taxon>Pteropodoidea</taxon>
        <taxon>Pteropodidae</taxon>
        <taxon>Rousettinae</taxon>
        <taxon>Rousettus</taxon>
    </lineage>
</organism>
<accession>A0A7J8HSF6</accession>
<evidence type="ECO:0000259" key="1">
    <source>
        <dbReference type="Pfam" id="PF02093"/>
    </source>
</evidence>
<dbReference type="InterPro" id="IPR003036">
    <property type="entry name" value="Gag_P30"/>
</dbReference>
<evidence type="ECO:0000313" key="2">
    <source>
        <dbReference type="EMBL" id="KAF6474845.1"/>
    </source>
</evidence>
<keyword evidence="3" id="KW-1185">Reference proteome</keyword>
<dbReference type="EMBL" id="JACASE010000004">
    <property type="protein sequence ID" value="KAF6474845.1"/>
    <property type="molecule type" value="Genomic_DNA"/>
</dbReference>
<reference evidence="2 3" key="1">
    <citation type="journal article" date="2020" name="Nature">
        <title>Six reference-quality genomes reveal evolution of bat adaptations.</title>
        <authorList>
            <person name="Jebb D."/>
            <person name="Huang Z."/>
            <person name="Pippel M."/>
            <person name="Hughes G.M."/>
            <person name="Lavrichenko K."/>
            <person name="Devanna P."/>
            <person name="Winkler S."/>
            <person name="Jermiin L.S."/>
            <person name="Skirmuntt E.C."/>
            <person name="Katzourakis A."/>
            <person name="Burkitt-Gray L."/>
            <person name="Ray D.A."/>
            <person name="Sullivan K.A.M."/>
            <person name="Roscito J.G."/>
            <person name="Kirilenko B.M."/>
            <person name="Davalos L.M."/>
            <person name="Corthals A.P."/>
            <person name="Power M.L."/>
            <person name="Jones G."/>
            <person name="Ransome R.D."/>
            <person name="Dechmann D.K.N."/>
            <person name="Locatelli A.G."/>
            <person name="Puechmaille S.J."/>
            <person name="Fedrigo O."/>
            <person name="Jarvis E.D."/>
            <person name="Hiller M."/>
            <person name="Vernes S.C."/>
            <person name="Myers E.W."/>
            <person name="Teeling E.C."/>
        </authorList>
    </citation>
    <scope>NUCLEOTIDE SEQUENCE [LARGE SCALE GENOMIC DNA]</scope>
    <source>
        <strain evidence="2">MRouAeg1</strain>
        <tissue evidence="2">Muscle</tissue>
    </source>
</reference>
<comment type="caution">
    <text evidence="2">The sequence shown here is derived from an EMBL/GenBank/DDBJ whole genome shotgun (WGS) entry which is preliminary data.</text>
</comment>
<gene>
    <name evidence="2" type="ORF">HJG63_010978</name>
</gene>
<sequence length="136" mass="16079">MPSPVSIHRFMVANPIIVPPWTWFYVNRQQQSKVLVARLWERTRNAKAVNYKKFRTITQEKDENLASFFSWLEESFRRYTNVEPTSTAELALLGQHFISQSAPDTRCKLQRLQMGPQTNQNQLLYMAFMVYNMNSE</sequence>
<feature type="domain" description="Core shell protein Gag P30" evidence="1">
    <location>
        <begin position="33"/>
        <end position="132"/>
    </location>
</feature>
<dbReference type="InterPro" id="IPR050462">
    <property type="entry name" value="Retroviral_Gag-Pol_poly"/>
</dbReference>